<feature type="transmembrane region" description="Helical" evidence="5">
    <location>
        <begin position="174"/>
        <end position="197"/>
    </location>
</feature>
<evidence type="ECO:0000313" key="8">
    <source>
        <dbReference type="Proteomes" id="UP000199656"/>
    </source>
</evidence>
<proteinExistence type="predicted"/>
<feature type="domain" description="ABC transmembrane type-2" evidence="6">
    <location>
        <begin position="131"/>
        <end position="369"/>
    </location>
</feature>
<sequence>MSKKKYSQLKAALVLAKASLIATIRSPTSVVFALLFPLIFVTVFGAMVDNSAVKVSLVLSPHSDTTSPMYKAIKAVPFFKLSAGADSAAMLTALSKGRIAGILHLHSPAMKNNVPFFGTDLLASSAVADKLPLIKAALQEAASGVNQQVLPGQPVAASIQVVEIPGRIYRKIDFILPGQLGFSLLMAGVFGSAFLLFNLRHTLVLKRLSVTPIKNSFLLLGEMISRLLFQILCFIIITALGYYAFKFTLVNGLVTFLEMLLLSVFGLIIFMGIGFIISGLIKNESSIAPVANTLTVPQILLCGLFFPIEDYPAWLRSFCELLPLTFFVDGLRKIAFEGLHIWQIPVQLAGLAIWSVIVAFFSVRLFKWE</sequence>
<evidence type="ECO:0000256" key="5">
    <source>
        <dbReference type="SAM" id="Phobius"/>
    </source>
</evidence>
<evidence type="ECO:0000256" key="3">
    <source>
        <dbReference type="ARBA" id="ARBA00022989"/>
    </source>
</evidence>
<dbReference type="AlphaFoldDB" id="A0A1H4BAJ6"/>
<evidence type="ECO:0000313" key="7">
    <source>
        <dbReference type="EMBL" id="SEA45161.1"/>
    </source>
</evidence>
<dbReference type="Proteomes" id="UP000199656">
    <property type="component" value="Unassembled WGS sequence"/>
</dbReference>
<keyword evidence="8" id="KW-1185">Reference proteome</keyword>
<protein>
    <submittedName>
        <fullName evidence="7">ABC-2 type transport system permease protein</fullName>
    </submittedName>
</protein>
<evidence type="ECO:0000259" key="6">
    <source>
        <dbReference type="PROSITE" id="PS51012"/>
    </source>
</evidence>
<name>A0A1H4BAJ6_9BACT</name>
<gene>
    <name evidence="7" type="ORF">SAMN05660909_02005</name>
</gene>
<dbReference type="RefSeq" id="WP_089761183.1">
    <property type="nucleotide sequence ID" value="NZ_BKAT01000037.1"/>
</dbReference>
<evidence type="ECO:0000256" key="4">
    <source>
        <dbReference type="ARBA" id="ARBA00023136"/>
    </source>
</evidence>
<dbReference type="InterPro" id="IPR052902">
    <property type="entry name" value="ABC-2_transporter"/>
</dbReference>
<feature type="transmembrane region" description="Helical" evidence="5">
    <location>
        <begin position="30"/>
        <end position="48"/>
    </location>
</feature>
<keyword evidence="2 5" id="KW-0812">Transmembrane</keyword>
<dbReference type="STRING" id="408074.SAMN05660909_02005"/>
<dbReference type="OrthoDB" id="9778589at2"/>
<dbReference type="Pfam" id="PF12698">
    <property type="entry name" value="ABC2_membrane_3"/>
    <property type="match status" value="1"/>
</dbReference>
<feature type="transmembrane region" description="Helical" evidence="5">
    <location>
        <begin position="344"/>
        <end position="366"/>
    </location>
</feature>
<feature type="transmembrane region" description="Helical" evidence="5">
    <location>
        <begin position="227"/>
        <end position="245"/>
    </location>
</feature>
<keyword evidence="3 5" id="KW-1133">Transmembrane helix</keyword>
<dbReference type="EMBL" id="FNRL01000007">
    <property type="protein sequence ID" value="SEA45161.1"/>
    <property type="molecule type" value="Genomic_DNA"/>
</dbReference>
<dbReference type="GO" id="GO:0016020">
    <property type="term" value="C:membrane"/>
    <property type="evidence" value="ECO:0007669"/>
    <property type="project" value="UniProtKB-SubCell"/>
</dbReference>
<dbReference type="PROSITE" id="PS51012">
    <property type="entry name" value="ABC_TM2"/>
    <property type="match status" value="1"/>
</dbReference>
<feature type="transmembrane region" description="Helical" evidence="5">
    <location>
        <begin position="287"/>
        <end position="306"/>
    </location>
</feature>
<dbReference type="GO" id="GO:0140359">
    <property type="term" value="F:ABC-type transporter activity"/>
    <property type="evidence" value="ECO:0007669"/>
    <property type="project" value="InterPro"/>
</dbReference>
<evidence type="ECO:0000256" key="1">
    <source>
        <dbReference type="ARBA" id="ARBA00004141"/>
    </source>
</evidence>
<dbReference type="PANTHER" id="PTHR43027:SF1">
    <property type="entry name" value="DOXORUBICIN RESISTANCE ABC TRANSPORTER PERMEASE PROTEIN DRRC-RELATED"/>
    <property type="match status" value="1"/>
</dbReference>
<accession>A0A1H4BAJ6</accession>
<dbReference type="PANTHER" id="PTHR43027">
    <property type="entry name" value="DOXORUBICIN RESISTANCE ABC TRANSPORTER PERMEASE PROTEIN DRRC-RELATED"/>
    <property type="match status" value="1"/>
</dbReference>
<dbReference type="InterPro" id="IPR047817">
    <property type="entry name" value="ABC2_TM_bact-type"/>
</dbReference>
<evidence type="ECO:0000256" key="2">
    <source>
        <dbReference type="ARBA" id="ARBA00022692"/>
    </source>
</evidence>
<feature type="transmembrane region" description="Helical" evidence="5">
    <location>
        <begin position="257"/>
        <end position="281"/>
    </location>
</feature>
<comment type="subcellular location">
    <subcellularLocation>
        <location evidence="1">Membrane</location>
        <topology evidence="1">Multi-pass membrane protein</topology>
    </subcellularLocation>
</comment>
<keyword evidence="4 5" id="KW-0472">Membrane</keyword>
<organism evidence="7 8">
    <name type="scientific">Chitinophaga terrae</name>
    <name type="common">ex Kim and Jung 2007</name>
    <dbReference type="NCBI Taxonomy" id="408074"/>
    <lineage>
        <taxon>Bacteria</taxon>
        <taxon>Pseudomonadati</taxon>
        <taxon>Bacteroidota</taxon>
        <taxon>Chitinophagia</taxon>
        <taxon>Chitinophagales</taxon>
        <taxon>Chitinophagaceae</taxon>
        <taxon>Chitinophaga</taxon>
    </lineage>
</organism>
<dbReference type="InterPro" id="IPR013525">
    <property type="entry name" value="ABC2_TM"/>
</dbReference>
<reference evidence="8" key="1">
    <citation type="submission" date="2016-10" db="EMBL/GenBank/DDBJ databases">
        <authorList>
            <person name="Varghese N."/>
            <person name="Submissions S."/>
        </authorList>
    </citation>
    <scope>NUCLEOTIDE SEQUENCE [LARGE SCALE GENOMIC DNA]</scope>
    <source>
        <strain evidence="8">DSM 23920</strain>
    </source>
</reference>